<dbReference type="InterPro" id="IPR027417">
    <property type="entry name" value="P-loop_NTPase"/>
</dbReference>
<evidence type="ECO:0000256" key="4">
    <source>
        <dbReference type="ARBA" id="ARBA00022695"/>
    </source>
</evidence>
<dbReference type="Proteomes" id="UP001236559">
    <property type="component" value="Unassembled WGS sequence"/>
</dbReference>
<comment type="similarity">
    <text evidence="7">Belongs to the DNA polymerase HolA subunit family.</text>
</comment>
<dbReference type="EC" id="2.7.7.7" evidence="1"/>
<comment type="catalytic activity">
    <reaction evidence="8">
        <text>DNA(n) + a 2'-deoxyribonucleoside 5'-triphosphate = DNA(n+1) + diphosphate</text>
        <dbReference type="Rhea" id="RHEA:22508"/>
        <dbReference type="Rhea" id="RHEA-COMP:17339"/>
        <dbReference type="Rhea" id="RHEA-COMP:17340"/>
        <dbReference type="ChEBI" id="CHEBI:33019"/>
        <dbReference type="ChEBI" id="CHEBI:61560"/>
        <dbReference type="ChEBI" id="CHEBI:173112"/>
        <dbReference type="EC" id="2.7.7.7"/>
    </reaction>
</comment>
<keyword evidence="6" id="KW-0239">DNA-directed DNA polymerase</keyword>
<protein>
    <recommendedName>
        <fullName evidence="2">DNA polymerase III subunit delta</fullName>
        <ecNumber evidence="1">2.7.7.7</ecNumber>
    </recommendedName>
</protein>
<evidence type="ECO:0000256" key="8">
    <source>
        <dbReference type="ARBA" id="ARBA00049244"/>
    </source>
</evidence>
<evidence type="ECO:0000256" key="6">
    <source>
        <dbReference type="ARBA" id="ARBA00022932"/>
    </source>
</evidence>
<dbReference type="Gene3D" id="1.10.8.60">
    <property type="match status" value="1"/>
</dbReference>
<keyword evidence="5" id="KW-0235">DNA replication</keyword>
<dbReference type="NCBIfam" id="TIGR01128">
    <property type="entry name" value="holA"/>
    <property type="match status" value="1"/>
</dbReference>
<keyword evidence="12" id="KW-1185">Reference proteome</keyword>
<evidence type="ECO:0000256" key="2">
    <source>
        <dbReference type="ARBA" id="ARBA00017703"/>
    </source>
</evidence>
<dbReference type="GO" id="GO:0003887">
    <property type="term" value="F:DNA-directed DNA polymerase activity"/>
    <property type="evidence" value="ECO:0007669"/>
    <property type="project" value="UniProtKB-EC"/>
</dbReference>
<sequence>MDYRELYKKDLSGFYLFFGCEKLLMENTLKYIINKYIPKGTYAFNLSRVNNFNELYKSAWTLPVMSEKKLILIDDGAMFESELEDFEKFKDFLDNFFPYNILIIMEGQNPFNKTKKFYRYFQGQNRNVEFSKLKGSMVNSFVDGYFLRKGIKVSKALTSYMIEKSGYNSRNLDMTLYDLKNEMDKLIALGEITKEKIDSLMTDNIDTNVFALTDAIGDRNLDISFKELHNLYKINEPVQKTFVIIQRQIRLLLAYKILQKAEYSPSSIMNIMEIKNYEFTKVSNFQKNFELEELKEIYSFMEDIDLKLKSTDLDQMLLMEMLITKICKKNPS</sequence>
<dbReference type="InterPro" id="IPR005790">
    <property type="entry name" value="DNA_polIII_delta"/>
</dbReference>
<keyword evidence="3 11" id="KW-0808">Transferase</keyword>
<feature type="domain" description="DNA polymerase III delta N-terminal" evidence="9">
    <location>
        <begin position="15"/>
        <end position="129"/>
    </location>
</feature>
<dbReference type="PANTHER" id="PTHR34388">
    <property type="entry name" value="DNA POLYMERASE III SUBUNIT DELTA"/>
    <property type="match status" value="1"/>
</dbReference>
<organism evidence="11 12">
    <name type="scientific">Peptoniphilus koenoeneniae</name>
    <dbReference type="NCBI Taxonomy" id="507751"/>
    <lineage>
        <taxon>Bacteria</taxon>
        <taxon>Bacillati</taxon>
        <taxon>Bacillota</taxon>
        <taxon>Tissierellia</taxon>
        <taxon>Tissierellales</taxon>
        <taxon>Peptoniphilaceae</taxon>
        <taxon>Peptoniphilus</taxon>
    </lineage>
</organism>
<name>A0ABU0AU90_9FIRM</name>
<proteinExistence type="inferred from homology"/>
<accession>A0ABU0AU90</accession>
<dbReference type="RefSeq" id="WP_023055749.1">
    <property type="nucleotide sequence ID" value="NZ_JAUSTN010000004.1"/>
</dbReference>
<evidence type="ECO:0000313" key="11">
    <source>
        <dbReference type="EMBL" id="MDQ0274827.1"/>
    </source>
</evidence>
<feature type="domain" description="DNA polymerase III delta subunit-like C-terminal" evidence="10">
    <location>
        <begin position="207"/>
        <end position="326"/>
    </location>
</feature>
<evidence type="ECO:0000256" key="1">
    <source>
        <dbReference type="ARBA" id="ARBA00012417"/>
    </source>
</evidence>
<dbReference type="SUPFAM" id="SSF52540">
    <property type="entry name" value="P-loop containing nucleoside triphosphate hydrolases"/>
    <property type="match status" value="1"/>
</dbReference>
<dbReference type="Pfam" id="PF06144">
    <property type="entry name" value="DNA_pol3_delta"/>
    <property type="match status" value="1"/>
</dbReference>
<dbReference type="Gene3D" id="3.40.50.300">
    <property type="entry name" value="P-loop containing nucleotide triphosphate hydrolases"/>
    <property type="match status" value="1"/>
</dbReference>
<dbReference type="Gene3D" id="1.20.272.10">
    <property type="match status" value="1"/>
</dbReference>
<evidence type="ECO:0000313" key="12">
    <source>
        <dbReference type="Proteomes" id="UP001236559"/>
    </source>
</evidence>
<evidence type="ECO:0000256" key="5">
    <source>
        <dbReference type="ARBA" id="ARBA00022705"/>
    </source>
</evidence>
<evidence type="ECO:0000256" key="7">
    <source>
        <dbReference type="ARBA" id="ARBA00034754"/>
    </source>
</evidence>
<keyword evidence="4 11" id="KW-0548">Nucleotidyltransferase</keyword>
<gene>
    <name evidence="11" type="ORF">J2S72_000848</name>
</gene>
<evidence type="ECO:0000259" key="10">
    <source>
        <dbReference type="Pfam" id="PF21694"/>
    </source>
</evidence>
<dbReference type="InterPro" id="IPR008921">
    <property type="entry name" value="DNA_pol3_clamp-load_cplx_C"/>
</dbReference>
<dbReference type="InterPro" id="IPR048466">
    <property type="entry name" value="DNA_pol3_delta-like_C"/>
</dbReference>
<evidence type="ECO:0000259" key="9">
    <source>
        <dbReference type="Pfam" id="PF06144"/>
    </source>
</evidence>
<comment type="caution">
    <text evidence="11">The sequence shown here is derived from an EMBL/GenBank/DDBJ whole genome shotgun (WGS) entry which is preliminary data.</text>
</comment>
<dbReference type="Pfam" id="PF21694">
    <property type="entry name" value="DNA_pol3_delta_C"/>
    <property type="match status" value="1"/>
</dbReference>
<dbReference type="PANTHER" id="PTHR34388:SF1">
    <property type="entry name" value="DNA POLYMERASE III SUBUNIT DELTA"/>
    <property type="match status" value="1"/>
</dbReference>
<dbReference type="InterPro" id="IPR010372">
    <property type="entry name" value="DNA_pol3_delta_N"/>
</dbReference>
<reference evidence="11 12" key="1">
    <citation type="submission" date="2023-07" db="EMBL/GenBank/DDBJ databases">
        <title>Genomic Encyclopedia of Type Strains, Phase IV (KMG-IV): sequencing the most valuable type-strain genomes for metagenomic binning, comparative biology and taxonomic classification.</title>
        <authorList>
            <person name="Goeker M."/>
        </authorList>
    </citation>
    <scope>NUCLEOTIDE SEQUENCE [LARGE SCALE GENOMIC DNA]</scope>
    <source>
        <strain evidence="11 12">DSM 22616</strain>
    </source>
</reference>
<dbReference type="EMBL" id="JAUSTN010000004">
    <property type="protein sequence ID" value="MDQ0274827.1"/>
    <property type="molecule type" value="Genomic_DNA"/>
</dbReference>
<dbReference type="SUPFAM" id="SSF48019">
    <property type="entry name" value="post-AAA+ oligomerization domain-like"/>
    <property type="match status" value="1"/>
</dbReference>
<evidence type="ECO:0000256" key="3">
    <source>
        <dbReference type="ARBA" id="ARBA00022679"/>
    </source>
</evidence>